<evidence type="ECO:0000256" key="1">
    <source>
        <dbReference type="SAM" id="Phobius"/>
    </source>
</evidence>
<feature type="transmembrane region" description="Helical" evidence="1">
    <location>
        <begin position="46"/>
        <end position="64"/>
    </location>
</feature>
<reference evidence="2 3" key="1">
    <citation type="journal article" date="2018" name="Front. Plant Sci.">
        <title>Red Clover (Trifolium pratense) and Zigzag Clover (T. medium) - A Picture of Genomic Similarities and Differences.</title>
        <authorList>
            <person name="Dluhosova J."/>
            <person name="Istvanek J."/>
            <person name="Nedelnik J."/>
            <person name="Repkova J."/>
        </authorList>
    </citation>
    <scope>NUCLEOTIDE SEQUENCE [LARGE SCALE GENOMIC DNA]</scope>
    <source>
        <strain evidence="3">cv. 10/8</strain>
        <tissue evidence="2">Leaf</tissue>
    </source>
</reference>
<sequence length="103" mass="11573">MAAPPSPFTGITESLAMGRHDWYTTGGKPPFVWWWLCSFVSSPPEVVARFSLGGSILCSFSWIWNSFGCRCRFRLNNLRFNSDCLPERASLFVADVAVTCCRV</sequence>
<proteinExistence type="predicted"/>
<keyword evidence="1" id="KW-1133">Transmembrane helix</keyword>
<evidence type="ECO:0000313" key="3">
    <source>
        <dbReference type="Proteomes" id="UP000265520"/>
    </source>
</evidence>
<keyword evidence="1" id="KW-0472">Membrane</keyword>
<accession>A0A392R0B2</accession>
<comment type="caution">
    <text evidence="2">The sequence shown here is derived from an EMBL/GenBank/DDBJ whole genome shotgun (WGS) entry which is preliminary data.</text>
</comment>
<organism evidence="2 3">
    <name type="scientific">Trifolium medium</name>
    <dbReference type="NCBI Taxonomy" id="97028"/>
    <lineage>
        <taxon>Eukaryota</taxon>
        <taxon>Viridiplantae</taxon>
        <taxon>Streptophyta</taxon>
        <taxon>Embryophyta</taxon>
        <taxon>Tracheophyta</taxon>
        <taxon>Spermatophyta</taxon>
        <taxon>Magnoliopsida</taxon>
        <taxon>eudicotyledons</taxon>
        <taxon>Gunneridae</taxon>
        <taxon>Pentapetalae</taxon>
        <taxon>rosids</taxon>
        <taxon>fabids</taxon>
        <taxon>Fabales</taxon>
        <taxon>Fabaceae</taxon>
        <taxon>Papilionoideae</taxon>
        <taxon>50 kb inversion clade</taxon>
        <taxon>NPAAA clade</taxon>
        <taxon>Hologalegina</taxon>
        <taxon>IRL clade</taxon>
        <taxon>Trifolieae</taxon>
        <taxon>Trifolium</taxon>
    </lineage>
</organism>
<protein>
    <submittedName>
        <fullName evidence="2">Uncharacterized protein</fullName>
    </submittedName>
</protein>
<dbReference type="Proteomes" id="UP000265520">
    <property type="component" value="Unassembled WGS sequence"/>
</dbReference>
<keyword evidence="3" id="KW-1185">Reference proteome</keyword>
<dbReference type="AlphaFoldDB" id="A0A392R0B2"/>
<name>A0A392R0B2_9FABA</name>
<evidence type="ECO:0000313" key="2">
    <source>
        <dbReference type="EMBL" id="MCI29534.1"/>
    </source>
</evidence>
<keyword evidence="1" id="KW-0812">Transmembrane</keyword>
<dbReference type="EMBL" id="LXQA010173241">
    <property type="protein sequence ID" value="MCI29534.1"/>
    <property type="molecule type" value="Genomic_DNA"/>
</dbReference>